<comment type="caution">
    <text evidence="4">The sequence shown here is derived from an EMBL/GenBank/DDBJ whole genome shotgun (WGS) entry which is preliminary data.</text>
</comment>
<dbReference type="PANTHER" id="PTHR35936">
    <property type="entry name" value="MEMBRANE-BOUND LYTIC MUREIN TRANSGLYCOSYLASE F"/>
    <property type="match status" value="1"/>
</dbReference>
<dbReference type="SMART" id="SM00062">
    <property type="entry name" value="PBPb"/>
    <property type="match status" value="1"/>
</dbReference>
<keyword evidence="5" id="KW-1185">Reference proteome</keyword>
<sequence length="286" mass="30856">MKKYLAMAMALVVAFGCAACGSTDSSSETGDTATEYAPTDIEYHSVAAIQERGELKIATEATFAPYAFKDADGNLVGLEVSLVNKIAEDMGVTCVIDDMAFDSVLPSVQSGLDDIAFAALTPTEDRKESFTFTDSYFSNGQMSLVRAEDADKFADESAMVAGVTMGAQKGSYQQTVCETLYPNCTGRYLETVPAMIMDLKASNIDIAIMDYDNAYAYANQNDDLVTAFKVPMLEGDEESNCAAAMKGNDDLVTYINGLIAGYIEDGSMQKWYEEAVLIQQSLVEAE</sequence>
<dbReference type="PROSITE" id="PS51257">
    <property type="entry name" value="PROKAR_LIPOPROTEIN"/>
    <property type="match status" value="1"/>
</dbReference>
<dbReference type="CDD" id="cd13530">
    <property type="entry name" value="PBP2_peptides_like"/>
    <property type="match status" value="1"/>
</dbReference>
<evidence type="ECO:0000313" key="5">
    <source>
        <dbReference type="Proteomes" id="UP000729290"/>
    </source>
</evidence>
<keyword evidence="1 2" id="KW-0732">Signal</keyword>
<feature type="chain" id="PRO_5046659258" evidence="2">
    <location>
        <begin position="19"/>
        <end position="286"/>
    </location>
</feature>
<reference evidence="4 5" key="1">
    <citation type="journal article" date="2021" name="Sci. Rep.">
        <title>The distribution of antibiotic resistance genes in chicken gut microbiota commensals.</title>
        <authorList>
            <person name="Juricova H."/>
            <person name="Matiasovicova J."/>
            <person name="Kubasova T."/>
            <person name="Cejkova D."/>
            <person name="Rychlik I."/>
        </authorList>
    </citation>
    <scope>NUCLEOTIDE SEQUENCE [LARGE SCALE GENOMIC DNA]</scope>
    <source>
        <strain evidence="4 5">An431b</strain>
    </source>
</reference>
<organism evidence="4 5">
    <name type="scientific">Anaerotignum lactatifermentans</name>
    <dbReference type="NCBI Taxonomy" id="160404"/>
    <lineage>
        <taxon>Bacteria</taxon>
        <taxon>Bacillati</taxon>
        <taxon>Bacillota</taxon>
        <taxon>Clostridia</taxon>
        <taxon>Lachnospirales</taxon>
        <taxon>Anaerotignaceae</taxon>
        <taxon>Anaerotignum</taxon>
    </lineage>
</organism>
<accession>A0ABS2GDY8</accession>
<feature type="signal peptide" evidence="2">
    <location>
        <begin position="1"/>
        <end position="18"/>
    </location>
</feature>
<gene>
    <name evidence="4" type="ORF">H9X83_11825</name>
</gene>
<evidence type="ECO:0000313" key="4">
    <source>
        <dbReference type="EMBL" id="MBM6878832.1"/>
    </source>
</evidence>
<dbReference type="PANTHER" id="PTHR35936:SF17">
    <property type="entry name" value="ARGININE-BINDING EXTRACELLULAR PROTEIN ARTP"/>
    <property type="match status" value="1"/>
</dbReference>
<dbReference type="RefSeq" id="WP_205134452.1">
    <property type="nucleotide sequence ID" value="NZ_JACSNT010000020.1"/>
</dbReference>
<dbReference type="SUPFAM" id="SSF53850">
    <property type="entry name" value="Periplasmic binding protein-like II"/>
    <property type="match status" value="1"/>
</dbReference>
<dbReference type="Pfam" id="PF00497">
    <property type="entry name" value="SBP_bac_3"/>
    <property type="match status" value="1"/>
</dbReference>
<dbReference type="Proteomes" id="UP000729290">
    <property type="component" value="Unassembled WGS sequence"/>
</dbReference>
<dbReference type="EMBL" id="JACSNV010000023">
    <property type="protein sequence ID" value="MBM6878832.1"/>
    <property type="molecule type" value="Genomic_DNA"/>
</dbReference>
<evidence type="ECO:0000256" key="1">
    <source>
        <dbReference type="ARBA" id="ARBA00022729"/>
    </source>
</evidence>
<evidence type="ECO:0000256" key="2">
    <source>
        <dbReference type="SAM" id="SignalP"/>
    </source>
</evidence>
<protein>
    <submittedName>
        <fullName evidence="4">Amino acid ABC transporter substrate-binding protein</fullName>
    </submittedName>
</protein>
<dbReference type="Gene3D" id="3.40.190.10">
    <property type="entry name" value="Periplasmic binding protein-like II"/>
    <property type="match status" value="2"/>
</dbReference>
<name>A0ABS2GDY8_9FIRM</name>
<dbReference type="InterPro" id="IPR001638">
    <property type="entry name" value="Solute-binding_3/MltF_N"/>
</dbReference>
<evidence type="ECO:0000259" key="3">
    <source>
        <dbReference type="SMART" id="SM00062"/>
    </source>
</evidence>
<proteinExistence type="predicted"/>
<feature type="domain" description="Solute-binding protein family 3/N-terminal" evidence="3">
    <location>
        <begin position="54"/>
        <end position="275"/>
    </location>
</feature>